<dbReference type="InterPro" id="IPR036857">
    <property type="entry name" value="Thyroglobulin_1_sf"/>
</dbReference>
<proteinExistence type="predicted"/>
<feature type="domain" description="BPTI/Kunitz inhibitor" evidence="4">
    <location>
        <begin position="175"/>
        <end position="228"/>
    </location>
</feature>
<evidence type="ECO:0000259" key="4">
    <source>
        <dbReference type="PROSITE" id="PS50279"/>
    </source>
</evidence>
<dbReference type="InterPro" id="IPR036880">
    <property type="entry name" value="Kunitz_BPTI_sf"/>
</dbReference>
<dbReference type="Pfam" id="PF00014">
    <property type="entry name" value="Kunitz_BPTI"/>
    <property type="match status" value="1"/>
</dbReference>
<dbReference type="WBParaSite" id="MBELARI_LOCUS12889">
    <property type="protein sequence ID" value="MBELARI_LOCUS12889"/>
    <property type="gene ID" value="MBELARI_LOCUS12889"/>
</dbReference>
<sequence>MIFFLLFVYSFFNYIFAGDFVDIPKNEIGPCTLLNNRMKCTGYGYFELIQCDKASCYCVQANNGEIAFETKTPNSRMAPTCSVCYNRLKQLYSNGQPAKNVWIPLCDNRKGDFQNIQCTSNRENCFCVDKETGNEIPGTRTDGSNGLRCEQMNDEATQREPTKGLNVIPLGSPSCRFGKDRGYRCAETTPIVQWHFDVETFQCLAFEYLGCGGNQNRFPNEKECSTTCKFADLSGCAGMKSPSKDTQGKTITCGQTLMNAPHLFPPPPPQIGNFPQFSRNPDDECPKEDKCVIGAFIGVCCDRGNEELFQRNFWPTCQFGKPFQWNDHQVLIGKSCSDNFCPRETSCEQGYFFAYCCSFSS</sequence>
<dbReference type="Pfam" id="PF00086">
    <property type="entry name" value="Thyroglobulin_1"/>
    <property type="match status" value="2"/>
</dbReference>
<evidence type="ECO:0000256" key="2">
    <source>
        <dbReference type="PROSITE-ProRule" id="PRU00500"/>
    </source>
</evidence>
<dbReference type="InterPro" id="IPR002223">
    <property type="entry name" value="Kunitz_BPTI"/>
</dbReference>
<dbReference type="CDD" id="cd00191">
    <property type="entry name" value="TY"/>
    <property type="match status" value="1"/>
</dbReference>
<feature type="domain" description="Thyroglobulin type-1" evidence="5">
    <location>
        <begin position="81"/>
        <end position="149"/>
    </location>
</feature>
<evidence type="ECO:0000313" key="7">
    <source>
        <dbReference type="WBParaSite" id="MBELARI_LOCUS12889"/>
    </source>
</evidence>
<dbReference type="SUPFAM" id="SSF57610">
    <property type="entry name" value="Thyroglobulin type-1 domain"/>
    <property type="match status" value="2"/>
</dbReference>
<dbReference type="PANTHER" id="PTHR47248">
    <property type="entry name" value="PROTEIN CBG06772"/>
    <property type="match status" value="1"/>
</dbReference>
<feature type="disulfide bond" evidence="2">
    <location>
        <begin position="118"/>
        <end position="125"/>
    </location>
</feature>
<accession>A0AAF3EFY6</accession>
<organism evidence="6 7">
    <name type="scientific">Mesorhabditis belari</name>
    <dbReference type="NCBI Taxonomy" id="2138241"/>
    <lineage>
        <taxon>Eukaryota</taxon>
        <taxon>Metazoa</taxon>
        <taxon>Ecdysozoa</taxon>
        <taxon>Nematoda</taxon>
        <taxon>Chromadorea</taxon>
        <taxon>Rhabditida</taxon>
        <taxon>Rhabditina</taxon>
        <taxon>Rhabditomorpha</taxon>
        <taxon>Rhabditoidea</taxon>
        <taxon>Rhabditidae</taxon>
        <taxon>Mesorhabditinae</taxon>
        <taxon>Mesorhabditis</taxon>
    </lineage>
</organism>
<name>A0AAF3EFY6_9BILA</name>
<dbReference type="AlphaFoldDB" id="A0AAF3EFY6"/>
<keyword evidence="1 2" id="KW-1015">Disulfide bond</keyword>
<feature type="signal peptide" evidence="3">
    <location>
        <begin position="1"/>
        <end position="17"/>
    </location>
</feature>
<dbReference type="SUPFAM" id="SSF57362">
    <property type="entry name" value="BPTI-like"/>
    <property type="match status" value="1"/>
</dbReference>
<reference evidence="7" key="1">
    <citation type="submission" date="2024-02" db="UniProtKB">
        <authorList>
            <consortium name="WormBaseParasite"/>
        </authorList>
    </citation>
    <scope>IDENTIFICATION</scope>
</reference>
<comment type="caution">
    <text evidence="2">Lacks conserved residue(s) required for the propagation of feature annotation.</text>
</comment>
<dbReference type="Gene3D" id="4.10.410.10">
    <property type="entry name" value="Pancreatic trypsin inhibitor Kunitz domain"/>
    <property type="match status" value="1"/>
</dbReference>
<dbReference type="PROSITE" id="PS00484">
    <property type="entry name" value="THYROGLOBULIN_1_1"/>
    <property type="match status" value="1"/>
</dbReference>
<dbReference type="SMART" id="SM00131">
    <property type="entry name" value="KU"/>
    <property type="match status" value="1"/>
</dbReference>
<dbReference type="PROSITE" id="PS50279">
    <property type="entry name" value="BPTI_KUNITZ_2"/>
    <property type="match status" value="1"/>
</dbReference>
<keyword evidence="3" id="KW-0732">Signal</keyword>
<dbReference type="InterPro" id="IPR000716">
    <property type="entry name" value="Thyroglobulin_1"/>
</dbReference>
<keyword evidence="6" id="KW-1185">Reference proteome</keyword>
<dbReference type="PROSITE" id="PS51162">
    <property type="entry name" value="THYROGLOBULIN_1_2"/>
    <property type="match status" value="1"/>
</dbReference>
<evidence type="ECO:0000256" key="3">
    <source>
        <dbReference type="SAM" id="SignalP"/>
    </source>
</evidence>
<evidence type="ECO:0000259" key="5">
    <source>
        <dbReference type="PROSITE" id="PS51162"/>
    </source>
</evidence>
<evidence type="ECO:0000256" key="1">
    <source>
        <dbReference type="ARBA" id="ARBA00023157"/>
    </source>
</evidence>
<dbReference type="InterPro" id="IPR052861">
    <property type="entry name" value="BPTI/Kunitz_domain"/>
</dbReference>
<evidence type="ECO:0000313" key="6">
    <source>
        <dbReference type="Proteomes" id="UP000887575"/>
    </source>
</evidence>
<dbReference type="SMART" id="SM00211">
    <property type="entry name" value="TY"/>
    <property type="match status" value="2"/>
</dbReference>
<dbReference type="Gene3D" id="4.10.800.10">
    <property type="entry name" value="Thyroglobulin type-1"/>
    <property type="match status" value="2"/>
</dbReference>
<dbReference type="PROSITE" id="PS00280">
    <property type="entry name" value="BPTI_KUNITZ_1"/>
    <property type="match status" value="1"/>
</dbReference>
<dbReference type="Proteomes" id="UP000887575">
    <property type="component" value="Unassembled WGS sequence"/>
</dbReference>
<protein>
    <submittedName>
        <fullName evidence="7">Uncharacterized protein</fullName>
    </submittedName>
</protein>
<feature type="chain" id="PRO_5042004262" evidence="3">
    <location>
        <begin position="18"/>
        <end position="361"/>
    </location>
</feature>
<dbReference type="InterPro" id="IPR020901">
    <property type="entry name" value="Prtase_inh_Kunz-CS"/>
</dbReference>
<dbReference type="GO" id="GO:0004867">
    <property type="term" value="F:serine-type endopeptidase inhibitor activity"/>
    <property type="evidence" value="ECO:0007669"/>
    <property type="project" value="InterPro"/>
</dbReference>
<dbReference type="PANTHER" id="PTHR47248:SF9">
    <property type="entry name" value="BPTI_KUNITZ INHIBITOR DOMAIN-CONTAINING PROTEIN"/>
    <property type="match status" value="1"/>
</dbReference>